<dbReference type="RefSeq" id="WP_111397825.1">
    <property type="nucleotide sequence ID" value="NZ_QKYU01000008.1"/>
</dbReference>
<evidence type="ECO:0000256" key="5">
    <source>
        <dbReference type="ARBA" id="ARBA00022801"/>
    </source>
</evidence>
<dbReference type="InterPro" id="IPR026392">
    <property type="entry name" value="Exo/Archaeosortase_dom"/>
</dbReference>
<gene>
    <name evidence="9" type="ORF">C8P66_10876</name>
</gene>
<dbReference type="NCBIfam" id="TIGR03109">
    <property type="entry name" value="exosort_XrtA"/>
    <property type="match status" value="1"/>
</dbReference>
<dbReference type="GO" id="GO:0005886">
    <property type="term" value="C:plasma membrane"/>
    <property type="evidence" value="ECO:0007669"/>
    <property type="project" value="UniProtKB-SubCell"/>
</dbReference>
<feature type="transmembrane region" description="Helical" evidence="8">
    <location>
        <begin position="131"/>
        <end position="149"/>
    </location>
</feature>
<feature type="transmembrane region" description="Helical" evidence="8">
    <location>
        <begin position="259"/>
        <end position="279"/>
    </location>
</feature>
<name>A0A2W7ILB8_9PROT</name>
<dbReference type="NCBIfam" id="TIGR02602">
    <property type="entry name" value="8TM_EpsH"/>
    <property type="match status" value="1"/>
</dbReference>
<feature type="transmembrane region" description="Helical" evidence="8">
    <location>
        <begin position="219"/>
        <end position="247"/>
    </location>
</feature>
<keyword evidence="2" id="KW-1003">Cell membrane</keyword>
<evidence type="ECO:0000256" key="3">
    <source>
        <dbReference type="ARBA" id="ARBA00022670"/>
    </source>
</evidence>
<dbReference type="InterPro" id="IPR013426">
    <property type="entry name" value="EpsH-like"/>
</dbReference>
<keyword evidence="6 8" id="KW-1133">Transmembrane helix</keyword>
<keyword evidence="7 8" id="KW-0472">Membrane</keyword>
<accession>A0A2W7ILB8</accession>
<dbReference type="Proteomes" id="UP000249688">
    <property type="component" value="Unassembled WGS sequence"/>
</dbReference>
<feature type="transmembrane region" description="Helical" evidence="8">
    <location>
        <begin position="109"/>
        <end position="125"/>
    </location>
</feature>
<proteinExistence type="predicted"/>
<protein>
    <submittedName>
        <fullName evidence="9">Exosortase A</fullName>
    </submittedName>
</protein>
<dbReference type="Pfam" id="PF09721">
    <property type="entry name" value="Exosortase_EpsH"/>
    <property type="match status" value="1"/>
</dbReference>
<keyword evidence="10" id="KW-1185">Reference proteome</keyword>
<keyword evidence="4 8" id="KW-0812">Transmembrane</keyword>
<evidence type="ECO:0000256" key="6">
    <source>
        <dbReference type="ARBA" id="ARBA00022989"/>
    </source>
</evidence>
<dbReference type="AlphaFoldDB" id="A0A2W7ILB8"/>
<dbReference type="OrthoDB" id="9797363at2"/>
<comment type="subcellular location">
    <subcellularLocation>
        <location evidence="1">Cell membrane</location>
        <topology evidence="1">Multi-pass membrane protein</topology>
    </subcellularLocation>
</comment>
<reference evidence="9 10" key="1">
    <citation type="submission" date="2018-06" db="EMBL/GenBank/DDBJ databases">
        <title>Genomic Encyclopedia of Archaeal and Bacterial Type Strains, Phase II (KMG-II): from individual species to whole genera.</title>
        <authorList>
            <person name="Goeker M."/>
        </authorList>
    </citation>
    <scope>NUCLEOTIDE SEQUENCE [LARGE SCALE GENOMIC DNA]</scope>
    <source>
        <strain evidence="9 10">DSM 24525</strain>
    </source>
</reference>
<feature type="transmembrane region" description="Helical" evidence="8">
    <location>
        <begin position="193"/>
        <end position="212"/>
    </location>
</feature>
<comment type="caution">
    <text evidence="9">The sequence shown here is derived from an EMBL/GenBank/DDBJ whole genome shotgun (WGS) entry which is preliminary data.</text>
</comment>
<feature type="transmembrane region" description="Helical" evidence="8">
    <location>
        <begin position="300"/>
        <end position="321"/>
    </location>
</feature>
<evidence type="ECO:0000256" key="2">
    <source>
        <dbReference type="ARBA" id="ARBA00022475"/>
    </source>
</evidence>
<evidence type="ECO:0000256" key="7">
    <source>
        <dbReference type="ARBA" id="ARBA00023136"/>
    </source>
</evidence>
<evidence type="ECO:0000256" key="1">
    <source>
        <dbReference type="ARBA" id="ARBA00004651"/>
    </source>
</evidence>
<evidence type="ECO:0000313" key="9">
    <source>
        <dbReference type="EMBL" id="PZW46797.1"/>
    </source>
</evidence>
<dbReference type="GO" id="GO:0008233">
    <property type="term" value="F:peptidase activity"/>
    <property type="evidence" value="ECO:0007669"/>
    <property type="project" value="UniProtKB-KW"/>
</dbReference>
<sequence>MTIAATLSMPTAQRRAWTPALLLLGAGLGLFGAAFAEEVGAAIDTWERSTAYNHCWLVLPVAIWLGWTRLGRLAGLRPAPSALLALLAIGPACAWLAAERLGIMEGRQLAALALAEVLVLAVLGWRICRVLAAPLVYLVFLVPFGAFLVPALQHVTARMITVGLQIFGIPHYVDDLVIEIPAGVFLVAEACAGLRFFIAALAFGTLYALVMFRSPWRRLAVLGLALVVPVLANGARALGIVLLGHHLGSAEAAAADHLIYGWAFFSVVILLLVLAGLPFRQDGEVAHPPPPLPPAAPRGATALAAAAGLAAALGLLAPGLMAAMGGNGVAQATALPAPLIAPEGCATAAGGGLRCAETSVTARLVLFSPRANWSAVAAERRRLAGEDDEDVTFGVADSAGSWRARQSSRRPETVAVASWLGGHIAGDGLRSRAEQAWNSLSGGGGRPVVALVTLRTEAGAAGAAGQLRDRALLRLVLEAQQHGLAQRAAQLSQHQ</sequence>
<feature type="transmembrane region" description="Helical" evidence="8">
    <location>
        <begin position="79"/>
        <end position="97"/>
    </location>
</feature>
<evidence type="ECO:0000256" key="8">
    <source>
        <dbReference type="SAM" id="Phobius"/>
    </source>
</evidence>
<keyword evidence="5" id="KW-0378">Hydrolase</keyword>
<dbReference type="GO" id="GO:0006508">
    <property type="term" value="P:proteolysis"/>
    <property type="evidence" value="ECO:0007669"/>
    <property type="project" value="UniProtKB-KW"/>
</dbReference>
<evidence type="ECO:0000256" key="4">
    <source>
        <dbReference type="ARBA" id="ARBA00022692"/>
    </source>
</evidence>
<dbReference type="EMBL" id="QKYU01000008">
    <property type="protein sequence ID" value="PZW46797.1"/>
    <property type="molecule type" value="Genomic_DNA"/>
</dbReference>
<evidence type="ECO:0000313" key="10">
    <source>
        <dbReference type="Proteomes" id="UP000249688"/>
    </source>
</evidence>
<dbReference type="NCBIfam" id="TIGR04178">
    <property type="entry name" value="exo_archaeo"/>
    <property type="match status" value="1"/>
</dbReference>
<dbReference type="InterPro" id="IPR019127">
    <property type="entry name" value="Exosortase"/>
</dbReference>
<dbReference type="InterPro" id="IPR017540">
    <property type="entry name" value="Exosortase-1"/>
</dbReference>
<keyword evidence="3" id="KW-0645">Protease</keyword>
<organism evidence="9 10">
    <name type="scientific">Humitalea rosea</name>
    <dbReference type="NCBI Taxonomy" id="990373"/>
    <lineage>
        <taxon>Bacteria</taxon>
        <taxon>Pseudomonadati</taxon>
        <taxon>Pseudomonadota</taxon>
        <taxon>Alphaproteobacteria</taxon>
        <taxon>Acetobacterales</taxon>
        <taxon>Roseomonadaceae</taxon>
        <taxon>Humitalea</taxon>
    </lineage>
</organism>